<sequence length="135" mass="14381">MTCVRFLAPAYVASFLLYIPVLLAVSLPFGRGAGLLTLALSTGIATWFQPRDGSLSGVDLSLLCQYAAVGAVMIWICDALRRSVVRNEATLESLDAANRVLVGSKRNSPRPTSAPRPPRKPRRSTAAPRAASSPT</sequence>
<feature type="compositionally biased region" description="Low complexity" evidence="1">
    <location>
        <begin position="124"/>
        <end position="135"/>
    </location>
</feature>
<keyword evidence="2" id="KW-1133">Transmembrane helix</keyword>
<proteinExistence type="predicted"/>
<gene>
    <name evidence="3" type="ORF">SAMN05192568_10684</name>
</gene>
<evidence type="ECO:0000313" key="3">
    <source>
        <dbReference type="EMBL" id="SFM86867.1"/>
    </source>
</evidence>
<feature type="transmembrane region" description="Helical" evidence="2">
    <location>
        <begin position="6"/>
        <end position="25"/>
    </location>
</feature>
<name>A0A1I4UD03_9HYPH</name>
<organism evidence="3 4">
    <name type="scientific">Methylobacterium pseudosasicola</name>
    <dbReference type="NCBI Taxonomy" id="582667"/>
    <lineage>
        <taxon>Bacteria</taxon>
        <taxon>Pseudomonadati</taxon>
        <taxon>Pseudomonadota</taxon>
        <taxon>Alphaproteobacteria</taxon>
        <taxon>Hyphomicrobiales</taxon>
        <taxon>Methylobacteriaceae</taxon>
        <taxon>Methylobacterium</taxon>
    </lineage>
</organism>
<dbReference type="Proteomes" id="UP000199048">
    <property type="component" value="Unassembled WGS sequence"/>
</dbReference>
<evidence type="ECO:0000256" key="1">
    <source>
        <dbReference type="SAM" id="MobiDB-lite"/>
    </source>
</evidence>
<keyword evidence="2" id="KW-0472">Membrane</keyword>
<feature type="region of interest" description="Disordered" evidence="1">
    <location>
        <begin position="102"/>
        <end position="135"/>
    </location>
</feature>
<evidence type="ECO:0000256" key="2">
    <source>
        <dbReference type="SAM" id="Phobius"/>
    </source>
</evidence>
<evidence type="ECO:0000313" key="4">
    <source>
        <dbReference type="Proteomes" id="UP000199048"/>
    </source>
</evidence>
<feature type="transmembrane region" description="Helical" evidence="2">
    <location>
        <begin position="60"/>
        <end position="77"/>
    </location>
</feature>
<reference evidence="4" key="1">
    <citation type="submission" date="2016-10" db="EMBL/GenBank/DDBJ databases">
        <authorList>
            <person name="Varghese N."/>
            <person name="Submissions S."/>
        </authorList>
    </citation>
    <scope>NUCLEOTIDE SEQUENCE [LARGE SCALE GENOMIC DNA]</scope>
    <source>
        <strain evidence="4">BL36</strain>
    </source>
</reference>
<dbReference type="EMBL" id="FOTK01000068">
    <property type="protein sequence ID" value="SFM86867.1"/>
    <property type="molecule type" value="Genomic_DNA"/>
</dbReference>
<protein>
    <submittedName>
        <fullName evidence="3">Uncharacterized protein</fullName>
    </submittedName>
</protein>
<accession>A0A1I4UD03</accession>
<dbReference type="AlphaFoldDB" id="A0A1I4UD03"/>
<keyword evidence="2" id="KW-0812">Transmembrane</keyword>
<keyword evidence="4" id="KW-1185">Reference proteome</keyword>